<dbReference type="EMBL" id="FMAK01000054">
    <property type="protein sequence ID" value="SCB70605.1"/>
    <property type="molecule type" value="Genomic_DNA"/>
</dbReference>
<name>A0A1G4ENL4_BACMY</name>
<proteinExistence type="predicted"/>
<dbReference type="Proteomes" id="UP000195696">
    <property type="component" value="Unassembled WGS sequence"/>
</dbReference>
<accession>A0A1G4ENL4</accession>
<evidence type="ECO:0000313" key="1">
    <source>
        <dbReference type="EMBL" id="SCB70605.1"/>
    </source>
</evidence>
<organism evidence="1 2">
    <name type="scientific">Bacillus mycoides</name>
    <dbReference type="NCBI Taxonomy" id="1405"/>
    <lineage>
        <taxon>Bacteria</taxon>
        <taxon>Bacillati</taxon>
        <taxon>Bacillota</taxon>
        <taxon>Bacilli</taxon>
        <taxon>Bacillales</taxon>
        <taxon>Bacillaceae</taxon>
        <taxon>Bacillus</taxon>
        <taxon>Bacillus cereus group</taxon>
    </lineage>
</organism>
<gene>
    <name evidence="1" type="ORF">BWGO95_04783</name>
</gene>
<sequence length="15" mass="1877">MEYSHKFMVKEVLVH</sequence>
<evidence type="ECO:0000313" key="2">
    <source>
        <dbReference type="Proteomes" id="UP000195696"/>
    </source>
</evidence>
<protein>
    <submittedName>
        <fullName evidence="1">Uncharacterized protein</fullName>
    </submittedName>
</protein>
<reference evidence="1 2" key="1">
    <citation type="submission" date="2016-08" db="EMBL/GenBank/DDBJ databases">
        <authorList>
            <person name="Seilhamer J.J."/>
        </authorList>
    </citation>
    <scope>NUCLEOTIDE SEQUENCE [LARGE SCALE GENOMIC DNA]</scope>
    <source>
        <strain evidence="1 2">SDA_GO95</strain>
    </source>
</reference>